<accession>A0A0V1FDW8</accession>
<name>A0A0V1FDW8_TRIPS</name>
<comment type="caution">
    <text evidence="1">The sequence shown here is derived from an EMBL/GenBank/DDBJ whole genome shotgun (WGS) entry which is preliminary data.</text>
</comment>
<dbReference type="AlphaFoldDB" id="A0A0V1FDW8"/>
<evidence type="ECO:0000313" key="2">
    <source>
        <dbReference type="Proteomes" id="UP000054995"/>
    </source>
</evidence>
<proteinExistence type="predicted"/>
<organism evidence="1 2">
    <name type="scientific">Trichinella pseudospiralis</name>
    <name type="common">Parasitic roundworm</name>
    <dbReference type="NCBI Taxonomy" id="6337"/>
    <lineage>
        <taxon>Eukaryota</taxon>
        <taxon>Metazoa</taxon>
        <taxon>Ecdysozoa</taxon>
        <taxon>Nematoda</taxon>
        <taxon>Enoplea</taxon>
        <taxon>Dorylaimia</taxon>
        <taxon>Trichinellida</taxon>
        <taxon>Trichinellidae</taxon>
        <taxon>Trichinella</taxon>
    </lineage>
</organism>
<keyword evidence="2" id="KW-1185">Reference proteome</keyword>
<dbReference type="EMBL" id="JYDT01000125">
    <property type="protein sequence ID" value="KRY83985.1"/>
    <property type="molecule type" value="Genomic_DNA"/>
</dbReference>
<protein>
    <submittedName>
        <fullName evidence="1">Uncharacterized protein</fullName>
    </submittedName>
</protein>
<gene>
    <name evidence="1" type="ORF">T4D_12129</name>
</gene>
<dbReference type="Proteomes" id="UP000054995">
    <property type="component" value="Unassembled WGS sequence"/>
</dbReference>
<reference evidence="1 2" key="1">
    <citation type="submission" date="2015-01" db="EMBL/GenBank/DDBJ databases">
        <title>Evolution of Trichinella species and genotypes.</title>
        <authorList>
            <person name="Korhonen P.K."/>
            <person name="Edoardo P."/>
            <person name="Giuseppe L.R."/>
            <person name="Gasser R.B."/>
        </authorList>
    </citation>
    <scope>NUCLEOTIDE SEQUENCE [LARGE SCALE GENOMIC DNA]</scope>
    <source>
        <strain evidence="1">ISS470</strain>
    </source>
</reference>
<evidence type="ECO:0000313" key="1">
    <source>
        <dbReference type="EMBL" id="KRY83985.1"/>
    </source>
</evidence>
<sequence>MQSRQLCISVGRTRFQSNYAQDMNLHDVLQPVKSILERLDNLGIVFSTNYHTFKCLQRRTRQIRFQMEELRDLTNFFTSIDTQLKLVPKQFELQYVAIELRQGQSFQLPRL</sequence>